<evidence type="ECO:0000256" key="1">
    <source>
        <dbReference type="SAM" id="Coils"/>
    </source>
</evidence>
<accession>A0A507B9W3</accession>
<keyword evidence="1" id="KW-0175">Coiled coil</keyword>
<proteinExistence type="predicted"/>
<comment type="caution">
    <text evidence="3">The sequence shown here is derived from an EMBL/GenBank/DDBJ whole genome shotgun (WGS) entry which is preliminary data.</text>
</comment>
<feature type="compositionally biased region" description="Acidic residues" evidence="2">
    <location>
        <begin position="362"/>
        <end position="381"/>
    </location>
</feature>
<feature type="region of interest" description="Disordered" evidence="2">
    <location>
        <begin position="353"/>
        <end position="381"/>
    </location>
</feature>
<name>A0A507B9W3_9PEZI</name>
<keyword evidence="4" id="KW-1185">Reference proteome</keyword>
<feature type="compositionally biased region" description="Polar residues" evidence="2">
    <location>
        <begin position="195"/>
        <end position="212"/>
    </location>
</feature>
<protein>
    <submittedName>
        <fullName evidence="3">Uncharacterized protein</fullName>
    </submittedName>
</protein>
<dbReference type="RefSeq" id="XP_031000833.1">
    <property type="nucleotide sequence ID" value="XM_031133898.1"/>
</dbReference>
<feature type="compositionally biased region" description="Polar residues" evidence="2">
    <location>
        <begin position="243"/>
        <end position="253"/>
    </location>
</feature>
<evidence type="ECO:0000256" key="2">
    <source>
        <dbReference type="SAM" id="MobiDB-lite"/>
    </source>
</evidence>
<dbReference type="AlphaFoldDB" id="A0A507B9W3"/>
<feature type="coiled-coil region" evidence="1">
    <location>
        <begin position="510"/>
        <end position="537"/>
    </location>
</feature>
<dbReference type="GeneID" id="41978642"/>
<organism evidence="3 4">
    <name type="scientific">Thyridium curvatum</name>
    <dbReference type="NCBI Taxonomy" id="1093900"/>
    <lineage>
        <taxon>Eukaryota</taxon>
        <taxon>Fungi</taxon>
        <taxon>Dikarya</taxon>
        <taxon>Ascomycota</taxon>
        <taxon>Pezizomycotina</taxon>
        <taxon>Sordariomycetes</taxon>
        <taxon>Sordariomycetidae</taxon>
        <taxon>Thyridiales</taxon>
        <taxon>Thyridiaceae</taxon>
        <taxon>Thyridium</taxon>
    </lineage>
</organism>
<dbReference type="EMBL" id="SKBQ01000100">
    <property type="protein sequence ID" value="TPX19122.1"/>
    <property type="molecule type" value="Genomic_DNA"/>
</dbReference>
<dbReference type="InParanoid" id="A0A507B9W3"/>
<gene>
    <name evidence="3" type="ORF">E0L32_011195</name>
</gene>
<evidence type="ECO:0000313" key="3">
    <source>
        <dbReference type="EMBL" id="TPX19122.1"/>
    </source>
</evidence>
<reference evidence="3 4" key="1">
    <citation type="submission" date="2019-06" db="EMBL/GenBank/DDBJ databases">
        <title>Draft genome sequence of the filamentous fungus Phialemoniopsis curvata isolated from diesel fuel.</title>
        <authorList>
            <person name="Varaljay V.A."/>
            <person name="Lyon W.J."/>
            <person name="Crouch A.L."/>
            <person name="Drake C.E."/>
            <person name="Hollomon J.M."/>
            <person name="Nadeau L.J."/>
            <person name="Nunn H.S."/>
            <person name="Stevenson B.S."/>
            <person name="Bojanowski C.L."/>
            <person name="Crookes-Goodson W.J."/>
        </authorList>
    </citation>
    <scope>NUCLEOTIDE SEQUENCE [LARGE SCALE GENOMIC DNA]</scope>
    <source>
        <strain evidence="3 4">D216</strain>
    </source>
</reference>
<sequence length="668" mass="75504">MPTFANFSTTPPAGLFIKSSLILKNINVLKPVLTSEAIRGGLIIKMSTPTMSNNLLKPKRKCAVLQLIKKSFWKSLFGYSTKNCTKPAKNAECDIAILDELASYNTNTGCGDSAKHHERRRAATLIFKELSNYTVETNFDLKGRIEHRAASQLCKELSFFDFAATIKDRHAALGIYQELGFYNTFSIDDPKDHQVSSTIDNEFPPTDTTDFQYKTEAHDSSPRASPVSPSDSTFSFPARRSSIESTTSGSDFTDQCACEQPSCTVSPVETDTEVIELLSPVSTIGNRSPALFSLIDVEDDDNDSDILPIPLPGASFIADDSGEDDEELTTSAAPAFHTGQTVNALDNRVRVDTDPCRNSWNEESEEGDDEEGDDEEEEDGDECYGWISSADMNKAELHARTCEEFALDNGLEPFLDSHHDSHLFDIRAVHWECRVKCHEYWYGTPFGNVCDWEVLDQLDPFAVASGDCPELRLTTPEGENKWLRDPHYYVGSVSWADLDEEDEYRPSPVLEAPKQANQELEAMIQQLEEVKQEPECESEQEGESEGYYYRPSLCDMNREELRQAAEEDFEIRSYLWRYMDDSWGTHLFDLRLAKMTCLDRRERHEFGQPLGWTCTWTILDSPDPFRKADSTVPEIILTTPEGETKYLADMQYYPGSSSWADFDDEDDF</sequence>
<dbReference type="Proteomes" id="UP000319257">
    <property type="component" value="Unassembled WGS sequence"/>
</dbReference>
<feature type="region of interest" description="Disordered" evidence="2">
    <location>
        <begin position="193"/>
        <end position="258"/>
    </location>
</feature>
<evidence type="ECO:0000313" key="4">
    <source>
        <dbReference type="Proteomes" id="UP000319257"/>
    </source>
</evidence>